<gene>
    <name evidence="1" type="ORF">AMORRO_LOCUS16428</name>
</gene>
<accession>A0A9N9NWZ8</accession>
<feature type="non-terminal residue" evidence="1">
    <location>
        <position position="1"/>
    </location>
</feature>
<comment type="caution">
    <text evidence="1">The sequence shown here is derived from an EMBL/GenBank/DDBJ whole genome shotgun (WGS) entry which is preliminary data.</text>
</comment>
<evidence type="ECO:0000313" key="1">
    <source>
        <dbReference type="EMBL" id="CAG8768281.1"/>
    </source>
</evidence>
<reference evidence="1" key="1">
    <citation type="submission" date="2021-06" db="EMBL/GenBank/DDBJ databases">
        <authorList>
            <person name="Kallberg Y."/>
            <person name="Tangrot J."/>
            <person name="Rosling A."/>
        </authorList>
    </citation>
    <scope>NUCLEOTIDE SEQUENCE</scope>
    <source>
        <strain evidence="1">CL551</strain>
    </source>
</reference>
<organism evidence="1 2">
    <name type="scientific">Acaulospora morrowiae</name>
    <dbReference type="NCBI Taxonomy" id="94023"/>
    <lineage>
        <taxon>Eukaryota</taxon>
        <taxon>Fungi</taxon>
        <taxon>Fungi incertae sedis</taxon>
        <taxon>Mucoromycota</taxon>
        <taxon>Glomeromycotina</taxon>
        <taxon>Glomeromycetes</taxon>
        <taxon>Diversisporales</taxon>
        <taxon>Acaulosporaceae</taxon>
        <taxon>Acaulospora</taxon>
    </lineage>
</organism>
<dbReference type="Proteomes" id="UP000789342">
    <property type="component" value="Unassembled WGS sequence"/>
</dbReference>
<feature type="non-terminal residue" evidence="1">
    <location>
        <position position="40"/>
    </location>
</feature>
<protein>
    <submittedName>
        <fullName evidence="1">9526_t:CDS:1</fullName>
    </submittedName>
</protein>
<sequence>RNHLTRNPLPVFKSSVSIAITPNQLQLYKGRLDSLVCKNG</sequence>
<dbReference type="EMBL" id="CAJVPV010044925">
    <property type="protein sequence ID" value="CAG8768281.1"/>
    <property type="molecule type" value="Genomic_DNA"/>
</dbReference>
<evidence type="ECO:0000313" key="2">
    <source>
        <dbReference type="Proteomes" id="UP000789342"/>
    </source>
</evidence>
<proteinExistence type="predicted"/>
<dbReference type="AlphaFoldDB" id="A0A9N9NWZ8"/>
<keyword evidence="2" id="KW-1185">Reference proteome</keyword>
<name>A0A9N9NWZ8_9GLOM</name>